<organism evidence="3 4">
    <name type="scientific">Pseudomonas syringae pv. persicae</name>
    <dbReference type="NCBI Taxonomy" id="237306"/>
    <lineage>
        <taxon>Bacteria</taxon>
        <taxon>Pseudomonadati</taxon>
        <taxon>Pseudomonadota</taxon>
        <taxon>Gammaproteobacteria</taxon>
        <taxon>Pseudomonadales</taxon>
        <taxon>Pseudomonadaceae</taxon>
        <taxon>Pseudomonas</taxon>
    </lineage>
</organism>
<dbReference type="InterPro" id="IPR053721">
    <property type="entry name" value="Fimbrial_Adhesin_Reg"/>
</dbReference>
<sequence length="135" mass="15505">MAPTSRMAAAQFERVAAKCRWYERSLNVVRAILVDGVPLADAAAVHEMSIKQARVLLGRFNEKSERVRIAELESFMRQEAPRHAATFEILEPFTDEVRTLHSNGYTVNQIVIFFEQKNINASATTVRRFLRRIQQ</sequence>
<evidence type="ECO:0000313" key="4">
    <source>
        <dbReference type="Proteomes" id="UP000281604"/>
    </source>
</evidence>
<name>A0A3M4A1B0_9PSED</name>
<gene>
    <name evidence="3" type="ORF">ALQ30_200283</name>
</gene>
<proteinExistence type="predicted"/>
<evidence type="ECO:0000256" key="1">
    <source>
        <dbReference type="ARBA" id="ARBA00023015"/>
    </source>
</evidence>
<comment type="caution">
    <text evidence="3">The sequence shown here is derived from an EMBL/GenBank/DDBJ whole genome shotgun (WGS) entry which is preliminary data.</text>
</comment>
<reference evidence="3 4" key="1">
    <citation type="submission" date="2018-08" db="EMBL/GenBank/DDBJ databases">
        <title>Recombination of ecologically and evolutionarily significant loci maintains genetic cohesion in the Pseudomonas syringae species complex.</title>
        <authorList>
            <person name="Dillon M."/>
            <person name="Thakur S."/>
            <person name="Almeida R.N.D."/>
            <person name="Weir B.S."/>
            <person name="Guttman D.S."/>
        </authorList>
    </citation>
    <scope>NUCLEOTIDE SEQUENCE [LARGE SCALE GENOMIC DNA]</scope>
    <source>
        <strain evidence="3 4">ICMP 3706</strain>
    </source>
</reference>
<keyword evidence="2" id="KW-0804">Transcription</keyword>
<dbReference type="EMBL" id="RBQE01000444">
    <property type="protein sequence ID" value="RMP00681.1"/>
    <property type="molecule type" value="Genomic_DNA"/>
</dbReference>
<dbReference type="Gene3D" id="1.10.10.2690">
    <property type="match status" value="1"/>
</dbReference>
<dbReference type="AlphaFoldDB" id="A0A3M4A1B0"/>
<accession>A0A3M4A1B0</accession>
<protein>
    <submittedName>
        <fullName evidence="3">Uncharacterized protein</fullName>
    </submittedName>
</protein>
<dbReference type="Proteomes" id="UP000281604">
    <property type="component" value="Unassembled WGS sequence"/>
</dbReference>
<dbReference type="RefSeq" id="WP_122290679.1">
    <property type="nucleotide sequence ID" value="NZ_RBQE01000444.1"/>
</dbReference>
<evidence type="ECO:0000313" key="3">
    <source>
        <dbReference type="EMBL" id="RMP00681.1"/>
    </source>
</evidence>
<keyword evidence="1" id="KW-0805">Transcription regulation</keyword>
<evidence type="ECO:0000256" key="2">
    <source>
        <dbReference type="ARBA" id="ARBA00023163"/>
    </source>
</evidence>